<evidence type="ECO:0000259" key="2">
    <source>
        <dbReference type="Pfam" id="PF07331"/>
    </source>
</evidence>
<keyword evidence="1" id="KW-0812">Transmembrane</keyword>
<evidence type="ECO:0000313" key="3">
    <source>
        <dbReference type="EMBL" id="MFC5069171.1"/>
    </source>
</evidence>
<feature type="domain" description="DUF1468" evidence="2">
    <location>
        <begin position="9"/>
        <end position="141"/>
    </location>
</feature>
<keyword evidence="4" id="KW-1185">Reference proteome</keyword>
<accession>A0ABV9Z4U7</accession>
<comment type="caution">
    <text evidence="3">The sequence shown here is derived from an EMBL/GenBank/DDBJ whole genome shotgun (WGS) entry which is preliminary data.</text>
</comment>
<keyword evidence="1" id="KW-0472">Membrane</keyword>
<evidence type="ECO:0000313" key="4">
    <source>
        <dbReference type="Proteomes" id="UP001595796"/>
    </source>
</evidence>
<name>A0ABV9Z4U7_9HYPH</name>
<organism evidence="3 4">
    <name type="scientific">Flaviflagellibacter deserti</name>
    <dbReference type="NCBI Taxonomy" id="2267266"/>
    <lineage>
        <taxon>Bacteria</taxon>
        <taxon>Pseudomonadati</taxon>
        <taxon>Pseudomonadota</taxon>
        <taxon>Alphaproteobacteria</taxon>
        <taxon>Hyphomicrobiales</taxon>
        <taxon>Flaviflagellibacter</taxon>
    </lineage>
</organism>
<reference evidence="4" key="1">
    <citation type="journal article" date="2019" name="Int. J. Syst. Evol. Microbiol.">
        <title>The Global Catalogue of Microorganisms (GCM) 10K type strain sequencing project: providing services to taxonomists for standard genome sequencing and annotation.</title>
        <authorList>
            <consortium name="The Broad Institute Genomics Platform"/>
            <consortium name="The Broad Institute Genome Sequencing Center for Infectious Disease"/>
            <person name="Wu L."/>
            <person name="Ma J."/>
        </authorList>
    </citation>
    <scope>NUCLEOTIDE SEQUENCE [LARGE SCALE GENOMIC DNA]</scope>
    <source>
        <strain evidence="4">CGMCC 1.16444</strain>
    </source>
</reference>
<feature type="transmembrane region" description="Helical" evidence="1">
    <location>
        <begin position="71"/>
        <end position="88"/>
    </location>
</feature>
<dbReference type="InterPro" id="IPR009936">
    <property type="entry name" value="DUF1468"/>
</dbReference>
<dbReference type="EMBL" id="JBHSJF010000006">
    <property type="protein sequence ID" value="MFC5069171.1"/>
    <property type="molecule type" value="Genomic_DNA"/>
</dbReference>
<proteinExistence type="predicted"/>
<dbReference type="RefSeq" id="WP_114957704.1">
    <property type="nucleotide sequence ID" value="NZ_JBHSJF010000006.1"/>
</dbReference>
<gene>
    <name evidence="3" type="ORF">ACFPFW_14230</name>
</gene>
<evidence type="ECO:0000256" key="1">
    <source>
        <dbReference type="SAM" id="Phobius"/>
    </source>
</evidence>
<keyword evidence="1" id="KW-1133">Transmembrane helix</keyword>
<feature type="transmembrane region" description="Helical" evidence="1">
    <location>
        <begin position="40"/>
        <end position="59"/>
    </location>
</feature>
<sequence length="150" mass="16165">MTLNRKDLICGLLFIVIGLLFAYGGKDLPLGTAFRMGPGYFPMVLCGILILLGLIIAFRSFGEVDSPLGGVPWRALLLILPATVIFGYGVRGLGLIPAVFLVGFSSAFASRQTGPIFAFVLAVILTLFCAGVFYWGLGLPMQLFGPWVRF</sequence>
<feature type="transmembrane region" description="Helical" evidence="1">
    <location>
        <begin position="116"/>
        <end position="137"/>
    </location>
</feature>
<dbReference type="Pfam" id="PF07331">
    <property type="entry name" value="TctB"/>
    <property type="match status" value="1"/>
</dbReference>
<protein>
    <submittedName>
        <fullName evidence="3">Tripartite tricarboxylate transporter TctB family protein</fullName>
    </submittedName>
</protein>
<dbReference type="Proteomes" id="UP001595796">
    <property type="component" value="Unassembled WGS sequence"/>
</dbReference>